<dbReference type="OrthoDB" id="9768069at2"/>
<feature type="domain" description="Histidine kinase" evidence="6">
    <location>
        <begin position="201"/>
        <end position="417"/>
    </location>
</feature>
<sequence length="554" mass="60202">MRHRILSTPISSNLSLVAIRDRSRQVGELFGLDNVQRTRFITAISEIARNAIRFAGGGTLTFLVGDATDAEGLQCVVAQISDNGPGIVNLDELLRESREREAGVGLGIPGSRRMTDCFFIHTEPGKGTTVTLEMFLPRATVRMSGREVSARAEQLTRRKPQTPVDELEQQNREMMQTLEELRRKSVELEDADARKNEFLAMLAHELRNPLAAISLSLQLAQQSGKEAHEKTYAVIGRQTAQLSRMVNDLLDVSRITRGKVELQTEVVSISALIDGGIEMSLPELNRRGHKVAVERALEPIFVRVDAARLKQVFNNIIHNAARYTLQPDTIKILVMREGNEVQIAITDRGVGIDSNLLPRVFDLFAQAPTSIGRQDAGLGIGLTVVERLVRDHGGSVAAFSEGAGAGTRIVVTLPIVDEQAPEGDTSSQHVVLTAEHKVLVVDDNKDSADALAALLELQGFECAVAYDGASALTLTDTFVPTVGVIDLGLPDMSGFDVAVALRKKHGDAALTLVALSGYSSDDYRSDAVEAGFNDYFAKPLVMDDFLNFLTTVGP</sequence>
<evidence type="ECO:0000256" key="4">
    <source>
        <dbReference type="PROSITE-ProRule" id="PRU00169"/>
    </source>
</evidence>
<dbReference type="Pfam" id="PF00072">
    <property type="entry name" value="Response_reg"/>
    <property type="match status" value="1"/>
</dbReference>
<evidence type="ECO:0000256" key="1">
    <source>
        <dbReference type="ARBA" id="ARBA00000085"/>
    </source>
</evidence>
<dbReference type="KEGG" id="bpy:Bphyt_5775"/>
<dbReference type="InterPro" id="IPR011006">
    <property type="entry name" value="CheY-like_superfamily"/>
</dbReference>
<dbReference type="EMBL" id="CP001053">
    <property type="protein sequence ID" value="ACD20114.1"/>
    <property type="molecule type" value="Genomic_DNA"/>
</dbReference>
<dbReference type="InterPro" id="IPR036097">
    <property type="entry name" value="HisK_dim/P_sf"/>
</dbReference>
<dbReference type="GO" id="GO:0000155">
    <property type="term" value="F:phosphorelay sensor kinase activity"/>
    <property type="evidence" value="ECO:0007669"/>
    <property type="project" value="InterPro"/>
</dbReference>
<dbReference type="InterPro" id="IPR005467">
    <property type="entry name" value="His_kinase_dom"/>
</dbReference>
<dbReference type="HOGENOM" id="CLU_000445_114_15_4"/>
<organism evidence="8 9">
    <name type="scientific">Paraburkholderia phytofirmans (strain DSM 17436 / LMG 22146 / PsJN)</name>
    <name type="common">Burkholderia phytofirmans</name>
    <dbReference type="NCBI Taxonomy" id="398527"/>
    <lineage>
        <taxon>Bacteria</taxon>
        <taxon>Pseudomonadati</taxon>
        <taxon>Pseudomonadota</taxon>
        <taxon>Betaproteobacteria</taxon>
        <taxon>Burkholderiales</taxon>
        <taxon>Burkholderiaceae</taxon>
        <taxon>Paraburkholderia</taxon>
    </lineage>
</organism>
<proteinExistence type="predicted"/>
<evidence type="ECO:0000256" key="2">
    <source>
        <dbReference type="ARBA" id="ARBA00012438"/>
    </source>
</evidence>
<dbReference type="InterPro" id="IPR001789">
    <property type="entry name" value="Sig_transdc_resp-reg_receiver"/>
</dbReference>
<keyword evidence="8" id="KW-0418">Kinase</keyword>
<keyword evidence="8" id="KW-0808">Transferase</keyword>
<evidence type="ECO:0000256" key="5">
    <source>
        <dbReference type="SAM" id="Coils"/>
    </source>
</evidence>
<dbReference type="Gene3D" id="3.30.565.10">
    <property type="entry name" value="Histidine kinase-like ATPase, C-terminal domain"/>
    <property type="match status" value="2"/>
</dbReference>
<dbReference type="SUPFAM" id="SSF52172">
    <property type="entry name" value="CheY-like"/>
    <property type="match status" value="1"/>
</dbReference>
<dbReference type="PROSITE" id="PS50110">
    <property type="entry name" value="RESPONSE_REGULATORY"/>
    <property type="match status" value="1"/>
</dbReference>
<dbReference type="InterPro" id="IPR003661">
    <property type="entry name" value="HisK_dim/P_dom"/>
</dbReference>
<dbReference type="Pfam" id="PF02518">
    <property type="entry name" value="HATPase_c"/>
    <property type="match status" value="2"/>
</dbReference>
<feature type="domain" description="Response regulatory" evidence="7">
    <location>
        <begin position="437"/>
        <end position="553"/>
    </location>
</feature>
<dbReference type="PROSITE" id="PS50109">
    <property type="entry name" value="HIS_KIN"/>
    <property type="match status" value="1"/>
</dbReference>
<reference evidence="8 9" key="1">
    <citation type="journal article" date="2011" name="J. Bacteriol.">
        <title>Complete genome sequence of the plant growth-promoting endophyte Burkholderia phytofirmans strain PsJN.</title>
        <authorList>
            <person name="Weilharter A."/>
            <person name="Mitter B."/>
            <person name="Shin M.V."/>
            <person name="Chain P.S."/>
            <person name="Nowak J."/>
            <person name="Sessitsch A."/>
        </authorList>
    </citation>
    <scope>NUCLEOTIDE SEQUENCE [LARGE SCALE GENOMIC DNA]</scope>
    <source>
        <strain evidence="9">DSM 17436 / LMG 22146 / PsJN</strain>
    </source>
</reference>
<dbReference type="SMART" id="SM00448">
    <property type="entry name" value="REC"/>
    <property type="match status" value="1"/>
</dbReference>
<dbReference type="InterPro" id="IPR003594">
    <property type="entry name" value="HATPase_dom"/>
</dbReference>
<feature type="modified residue" description="4-aspartylphosphate" evidence="4">
    <location>
        <position position="486"/>
    </location>
</feature>
<dbReference type="PANTHER" id="PTHR43547:SF2">
    <property type="entry name" value="HYBRID SIGNAL TRANSDUCTION HISTIDINE KINASE C"/>
    <property type="match status" value="1"/>
</dbReference>
<dbReference type="SUPFAM" id="SSF55874">
    <property type="entry name" value="ATPase domain of HSP90 chaperone/DNA topoisomerase II/histidine kinase"/>
    <property type="match status" value="2"/>
</dbReference>
<gene>
    <name evidence="8" type="ordered locus">Bphyt_5775</name>
</gene>
<dbReference type="Pfam" id="PF00512">
    <property type="entry name" value="HisKA"/>
    <property type="match status" value="1"/>
</dbReference>
<keyword evidence="5" id="KW-0175">Coiled coil</keyword>
<dbReference type="InterPro" id="IPR036890">
    <property type="entry name" value="HATPase_C_sf"/>
</dbReference>
<keyword evidence="3 4" id="KW-0597">Phosphoprotein</keyword>
<dbReference type="SUPFAM" id="SSF47384">
    <property type="entry name" value="Homodimeric domain of signal transducing histidine kinase"/>
    <property type="match status" value="1"/>
</dbReference>
<feature type="coiled-coil region" evidence="5">
    <location>
        <begin position="164"/>
        <end position="194"/>
    </location>
</feature>
<evidence type="ECO:0000256" key="3">
    <source>
        <dbReference type="ARBA" id="ARBA00022553"/>
    </source>
</evidence>
<dbReference type="STRING" id="398527.Bphyt_5775"/>
<dbReference type="eggNOG" id="COG2172">
    <property type="taxonomic scope" value="Bacteria"/>
</dbReference>
<evidence type="ECO:0000259" key="6">
    <source>
        <dbReference type="PROSITE" id="PS50109"/>
    </source>
</evidence>
<accession>B2TGE2</accession>
<evidence type="ECO:0000313" key="9">
    <source>
        <dbReference type="Proteomes" id="UP000001739"/>
    </source>
</evidence>
<dbReference type="eggNOG" id="COG0784">
    <property type="taxonomic scope" value="Bacteria"/>
</dbReference>
<dbReference type="SMART" id="SM00387">
    <property type="entry name" value="HATPase_c"/>
    <property type="match status" value="2"/>
</dbReference>
<dbReference type="Proteomes" id="UP000001739">
    <property type="component" value="Chromosome 2"/>
</dbReference>
<dbReference type="Gene3D" id="3.40.50.2300">
    <property type="match status" value="1"/>
</dbReference>
<dbReference type="Gene3D" id="1.10.287.130">
    <property type="match status" value="1"/>
</dbReference>
<dbReference type="InterPro" id="IPR004358">
    <property type="entry name" value="Sig_transdc_His_kin-like_C"/>
</dbReference>
<name>B2TGE2_PARPJ</name>
<evidence type="ECO:0000259" key="7">
    <source>
        <dbReference type="PROSITE" id="PS50110"/>
    </source>
</evidence>
<protein>
    <recommendedName>
        <fullName evidence="2">histidine kinase</fullName>
        <ecNumber evidence="2">2.7.13.3</ecNumber>
    </recommendedName>
</protein>
<dbReference type="CDD" id="cd00082">
    <property type="entry name" value="HisKA"/>
    <property type="match status" value="1"/>
</dbReference>
<dbReference type="PRINTS" id="PR00344">
    <property type="entry name" value="BCTRLSENSOR"/>
</dbReference>
<comment type="catalytic activity">
    <reaction evidence="1">
        <text>ATP + protein L-histidine = ADP + protein N-phospho-L-histidine.</text>
        <dbReference type="EC" id="2.7.13.3"/>
    </reaction>
</comment>
<dbReference type="eggNOG" id="COG2205">
    <property type="taxonomic scope" value="Bacteria"/>
</dbReference>
<dbReference type="AlphaFoldDB" id="B2TGE2"/>
<dbReference type="RefSeq" id="WP_012427623.1">
    <property type="nucleotide sequence ID" value="NC_010676.1"/>
</dbReference>
<dbReference type="PANTHER" id="PTHR43547">
    <property type="entry name" value="TWO-COMPONENT HISTIDINE KINASE"/>
    <property type="match status" value="1"/>
</dbReference>
<evidence type="ECO:0000313" key="8">
    <source>
        <dbReference type="EMBL" id="ACD20114.1"/>
    </source>
</evidence>
<dbReference type="EC" id="2.7.13.3" evidence="2"/>
<dbReference type="SMART" id="SM00388">
    <property type="entry name" value="HisKA"/>
    <property type="match status" value="1"/>
</dbReference>